<protein>
    <submittedName>
        <fullName evidence="3">Uncharacterized protein LOC106532342</fullName>
    </submittedName>
</protein>
<keyword evidence="1" id="KW-0812">Transmembrane</keyword>
<dbReference type="SUPFAM" id="SSF49842">
    <property type="entry name" value="TNF-like"/>
    <property type="match status" value="1"/>
</dbReference>
<dbReference type="GeneID" id="106532342"/>
<dbReference type="Gene3D" id="2.60.120.40">
    <property type="match status" value="1"/>
</dbReference>
<sequence length="269" mass="29827">MKGFVPRATTLCEKTELREEEQTLSWTHLFGSILCGLSSEVQTSYSGFMGHQDSQKDVESLQKTDRRRGSCMNIFLITSIFFLFVSVAALAVCGVMTVRKLQSDLLKPYQVSDSGIVESLSGEQPLPGFKMQNFAYIEAVTSTVNNKTMEWAPVTYGEGNSIGSKYIFKSNKNSLNPRQMGTYFIYIEVNLTCTYTSNCSAGVLKLHVGDKLTCNVKLPAHARSVSEKCFTVTQLDTSELLTQMVVPTHGLQNWKLEMTGSGLGMFLVD</sequence>
<evidence type="ECO:0000313" key="3">
    <source>
        <dbReference type="RefSeq" id="XP_013883834.1"/>
    </source>
</evidence>
<dbReference type="AlphaFoldDB" id="A0A2I4CV14"/>
<dbReference type="RefSeq" id="XP_013883834.1">
    <property type="nucleotide sequence ID" value="XM_014028380.1"/>
</dbReference>
<name>A0A2I4CV14_AUSLI</name>
<organism evidence="2 3">
    <name type="scientific">Austrofundulus limnaeus</name>
    <name type="common">Annual killifish</name>
    <dbReference type="NCBI Taxonomy" id="52670"/>
    <lineage>
        <taxon>Eukaryota</taxon>
        <taxon>Metazoa</taxon>
        <taxon>Chordata</taxon>
        <taxon>Craniata</taxon>
        <taxon>Vertebrata</taxon>
        <taxon>Euteleostomi</taxon>
        <taxon>Actinopterygii</taxon>
        <taxon>Neopterygii</taxon>
        <taxon>Teleostei</taxon>
        <taxon>Neoteleostei</taxon>
        <taxon>Acanthomorphata</taxon>
        <taxon>Ovalentaria</taxon>
        <taxon>Atherinomorphae</taxon>
        <taxon>Cyprinodontiformes</taxon>
        <taxon>Rivulidae</taxon>
        <taxon>Austrofundulus</taxon>
    </lineage>
</organism>
<keyword evidence="1" id="KW-1133">Transmembrane helix</keyword>
<dbReference type="InterPro" id="IPR008983">
    <property type="entry name" value="Tumour_necrosis_fac-like_dom"/>
</dbReference>
<accession>A0A2I4CV14</accession>
<dbReference type="OrthoDB" id="9899228at2759"/>
<keyword evidence="2" id="KW-1185">Reference proteome</keyword>
<evidence type="ECO:0000256" key="1">
    <source>
        <dbReference type="SAM" id="Phobius"/>
    </source>
</evidence>
<evidence type="ECO:0000313" key="2">
    <source>
        <dbReference type="Proteomes" id="UP000192220"/>
    </source>
</evidence>
<feature type="transmembrane region" description="Helical" evidence="1">
    <location>
        <begin position="74"/>
        <end position="98"/>
    </location>
</feature>
<gene>
    <name evidence="3" type="primary">LOC106532342</name>
</gene>
<dbReference type="InParanoid" id="A0A2I4CV14"/>
<dbReference type="KEGG" id="alim:106532342"/>
<proteinExistence type="predicted"/>
<keyword evidence="1" id="KW-0472">Membrane</keyword>
<reference evidence="3" key="1">
    <citation type="submission" date="2025-08" db="UniProtKB">
        <authorList>
            <consortium name="RefSeq"/>
        </authorList>
    </citation>
    <scope>IDENTIFICATION</scope>
    <source>
        <strain evidence="3">Quisiro</strain>
        <tissue evidence="3">Liver</tissue>
    </source>
</reference>
<dbReference type="Proteomes" id="UP000192220">
    <property type="component" value="Unplaced"/>
</dbReference>